<dbReference type="EMBL" id="CP140255">
    <property type="protein sequence ID" value="WQH12408.1"/>
    <property type="molecule type" value="Genomic_DNA"/>
</dbReference>
<name>A0ABZ0YKZ0_9GAMM</name>
<evidence type="ECO:0000313" key="3">
    <source>
        <dbReference type="Proteomes" id="UP001324794"/>
    </source>
</evidence>
<evidence type="ECO:0000259" key="1">
    <source>
        <dbReference type="Pfam" id="PF08937"/>
    </source>
</evidence>
<dbReference type="Gene3D" id="3.40.50.11200">
    <property type="match status" value="1"/>
</dbReference>
<feature type="domain" description="Thoeris protein ThsB TIR-like" evidence="1">
    <location>
        <begin position="45"/>
        <end position="95"/>
    </location>
</feature>
<organism evidence="2 3">
    <name type="scientific">Vreelandella neptunia</name>
    <dbReference type="NCBI Taxonomy" id="115551"/>
    <lineage>
        <taxon>Bacteria</taxon>
        <taxon>Pseudomonadati</taxon>
        <taxon>Pseudomonadota</taxon>
        <taxon>Gammaproteobacteria</taxon>
        <taxon>Oceanospirillales</taxon>
        <taxon>Halomonadaceae</taxon>
        <taxon>Vreelandella</taxon>
    </lineage>
</organism>
<protein>
    <submittedName>
        <fullName evidence="2">TIR domain-containing protein</fullName>
    </submittedName>
</protein>
<dbReference type="Proteomes" id="UP001324794">
    <property type="component" value="Chromosome"/>
</dbReference>
<proteinExistence type="predicted"/>
<dbReference type="RefSeq" id="WP_133730570.1">
    <property type="nucleotide sequence ID" value="NZ_CP140255.1"/>
</dbReference>
<dbReference type="InterPro" id="IPR015032">
    <property type="entry name" value="ThsB__TIR-like_domain"/>
</dbReference>
<keyword evidence="3" id="KW-1185">Reference proteome</keyword>
<accession>A0ABZ0YKZ0</accession>
<dbReference type="Pfam" id="PF08937">
    <property type="entry name" value="ThsB_TIR"/>
    <property type="match status" value="1"/>
</dbReference>
<evidence type="ECO:0000313" key="2">
    <source>
        <dbReference type="EMBL" id="WQH12408.1"/>
    </source>
</evidence>
<reference evidence="2 3" key="1">
    <citation type="submission" date="2023-11" db="EMBL/GenBank/DDBJ databases">
        <title>MicrobeMod: A computational toolkit for identifying prokaryotic methylation and restriction-modification with nanopore sequencing.</title>
        <authorList>
            <person name="Crits-Christoph A."/>
            <person name="Kang S.C."/>
            <person name="Lee H."/>
            <person name="Ostrov N."/>
        </authorList>
    </citation>
    <scope>NUCLEOTIDE SEQUENCE [LARGE SCALE GENOMIC DNA]</scope>
    <source>
        <strain evidence="2 3">ATCC BAA-805</strain>
    </source>
</reference>
<sequence length="121" mass="13983">MNIFVSYTTRDSYIDKEFLAFISNNVSIFGLPYIDLLDNYATDKQTHVETMLHSSDLVLLLSSKLINESHWVHWELTQAKKLNIPILEVCVKENNKGQVSEEIFSRFKLYTEANKKIPADA</sequence>
<gene>
    <name evidence="2" type="ORF">SR894_20000</name>
</gene>